<dbReference type="RefSeq" id="WP_377136201.1">
    <property type="nucleotide sequence ID" value="NZ_JBHSFI010000004.1"/>
</dbReference>
<comment type="caution">
    <text evidence="5">The sequence shown here is derived from an EMBL/GenBank/DDBJ whole genome shotgun (WGS) entry which is preliminary data.</text>
</comment>
<dbReference type="SMART" id="SM00354">
    <property type="entry name" value="HTH_LACI"/>
    <property type="match status" value="1"/>
</dbReference>
<dbReference type="PROSITE" id="PS50932">
    <property type="entry name" value="HTH_LACI_2"/>
    <property type="match status" value="1"/>
</dbReference>
<dbReference type="PANTHER" id="PTHR30146">
    <property type="entry name" value="LACI-RELATED TRANSCRIPTIONAL REPRESSOR"/>
    <property type="match status" value="1"/>
</dbReference>
<dbReference type="SUPFAM" id="SSF47413">
    <property type="entry name" value="lambda repressor-like DNA-binding domains"/>
    <property type="match status" value="1"/>
</dbReference>
<dbReference type="PANTHER" id="PTHR30146:SF109">
    <property type="entry name" value="HTH-TYPE TRANSCRIPTIONAL REGULATOR GALS"/>
    <property type="match status" value="1"/>
</dbReference>
<dbReference type="InterPro" id="IPR046335">
    <property type="entry name" value="LacI/GalR-like_sensor"/>
</dbReference>
<dbReference type="Pfam" id="PF00356">
    <property type="entry name" value="LacI"/>
    <property type="match status" value="1"/>
</dbReference>
<evidence type="ECO:0000313" key="6">
    <source>
        <dbReference type="Proteomes" id="UP001596011"/>
    </source>
</evidence>
<dbReference type="Proteomes" id="UP001596011">
    <property type="component" value="Unassembled WGS sequence"/>
</dbReference>
<dbReference type="InterPro" id="IPR010982">
    <property type="entry name" value="Lambda_DNA-bd_dom_sf"/>
</dbReference>
<accession>A0ABV9HG66</accession>
<dbReference type="Gene3D" id="1.10.260.40">
    <property type="entry name" value="lambda repressor-like DNA-binding domains"/>
    <property type="match status" value="1"/>
</dbReference>
<evidence type="ECO:0000313" key="5">
    <source>
        <dbReference type="EMBL" id="MFC4629279.1"/>
    </source>
</evidence>
<dbReference type="GO" id="GO:0003677">
    <property type="term" value="F:DNA binding"/>
    <property type="evidence" value="ECO:0007669"/>
    <property type="project" value="UniProtKB-KW"/>
</dbReference>
<name>A0ABV9HG66_9MICO</name>
<dbReference type="Pfam" id="PF13377">
    <property type="entry name" value="Peripla_BP_3"/>
    <property type="match status" value="1"/>
</dbReference>
<evidence type="ECO:0000259" key="4">
    <source>
        <dbReference type="PROSITE" id="PS50932"/>
    </source>
</evidence>
<keyword evidence="6" id="KW-1185">Reference proteome</keyword>
<dbReference type="EMBL" id="JBHSFI010000004">
    <property type="protein sequence ID" value="MFC4629279.1"/>
    <property type="molecule type" value="Genomic_DNA"/>
</dbReference>
<dbReference type="CDD" id="cd01392">
    <property type="entry name" value="HTH_LacI"/>
    <property type="match status" value="1"/>
</dbReference>
<dbReference type="PROSITE" id="PS00356">
    <property type="entry name" value="HTH_LACI_1"/>
    <property type="match status" value="1"/>
</dbReference>
<dbReference type="InterPro" id="IPR000843">
    <property type="entry name" value="HTH_LacI"/>
</dbReference>
<evidence type="ECO:0000256" key="3">
    <source>
        <dbReference type="ARBA" id="ARBA00023163"/>
    </source>
</evidence>
<keyword evidence="2 5" id="KW-0238">DNA-binding</keyword>
<organism evidence="5 6">
    <name type="scientific">Promicromonospora alba</name>
    <dbReference type="NCBI Taxonomy" id="1616110"/>
    <lineage>
        <taxon>Bacteria</taxon>
        <taxon>Bacillati</taxon>
        <taxon>Actinomycetota</taxon>
        <taxon>Actinomycetes</taxon>
        <taxon>Micrococcales</taxon>
        <taxon>Promicromonosporaceae</taxon>
        <taxon>Promicromonospora</taxon>
    </lineage>
</organism>
<evidence type="ECO:0000256" key="1">
    <source>
        <dbReference type="ARBA" id="ARBA00023015"/>
    </source>
</evidence>
<gene>
    <name evidence="5" type="ORF">ACFO6V_13610</name>
</gene>
<reference evidence="6" key="1">
    <citation type="journal article" date="2019" name="Int. J. Syst. Evol. Microbiol.">
        <title>The Global Catalogue of Microorganisms (GCM) 10K type strain sequencing project: providing services to taxonomists for standard genome sequencing and annotation.</title>
        <authorList>
            <consortium name="The Broad Institute Genomics Platform"/>
            <consortium name="The Broad Institute Genome Sequencing Center for Infectious Disease"/>
            <person name="Wu L."/>
            <person name="Ma J."/>
        </authorList>
    </citation>
    <scope>NUCLEOTIDE SEQUENCE [LARGE SCALE GENOMIC DNA]</scope>
    <source>
        <strain evidence="6">CCUG 42722</strain>
    </source>
</reference>
<dbReference type="SUPFAM" id="SSF53822">
    <property type="entry name" value="Periplasmic binding protein-like I"/>
    <property type="match status" value="1"/>
</dbReference>
<evidence type="ECO:0000256" key="2">
    <source>
        <dbReference type="ARBA" id="ARBA00023125"/>
    </source>
</evidence>
<keyword evidence="3" id="KW-0804">Transcription</keyword>
<protein>
    <submittedName>
        <fullName evidence="5">LacI family DNA-binding transcriptional regulator</fullName>
    </submittedName>
</protein>
<dbReference type="Gene3D" id="3.40.50.2300">
    <property type="match status" value="1"/>
</dbReference>
<keyword evidence="1" id="KW-0805">Transcription regulation</keyword>
<dbReference type="InterPro" id="IPR028082">
    <property type="entry name" value="Peripla_BP_I"/>
</dbReference>
<feature type="domain" description="HTH lacI-type" evidence="4">
    <location>
        <begin position="6"/>
        <end position="62"/>
    </location>
</feature>
<sequence length="317" mass="32969">MGTRRVTMRDVAEASGVSPATVSFVLNDVTEQHILPATQERVRAAARELGYVPHAIAKALREGSSRIVLLALPQGIRGPGLDAYTRGLDDELARHGHVLLVRHGSPLHGGLESVVASVAPRAVIDLSGLYQDEAAVAADGPVTTNDGGWVDGLAAHTLVQLRHLVDAGHTSVAVALPEDPGWARLAAVRLGFARQAAVRLGLAEPVVLTVPRDRAAAIQAVRDLRRDHPGVTAVASFDDAVAMQLLAALHGLGVTVPDELAVIGFDAVEYGSFATPALTSVHIDAGAYGQRAARTVLGLEPPADPPAGATVVVRESV</sequence>
<proteinExistence type="predicted"/>